<evidence type="ECO:0000256" key="7">
    <source>
        <dbReference type="SAM" id="Phobius"/>
    </source>
</evidence>
<accession>A0A1M5SKS3</accession>
<keyword evidence="5 7" id="KW-1133">Transmembrane helix</keyword>
<proteinExistence type="predicted"/>
<gene>
    <name evidence="9" type="ORF">SAMN02745196_00211</name>
</gene>
<keyword evidence="4" id="KW-0378">Hydrolase</keyword>
<dbReference type="SMART" id="SM00014">
    <property type="entry name" value="acidPPc"/>
    <property type="match status" value="1"/>
</dbReference>
<dbReference type="InterPro" id="IPR036938">
    <property type="entry name" value="PAP2/HPO_sf"/>
</dbReference>
<dbReference type="AlphaFoldDB" id="A0A1M5SKS3"/>
<protein>
    <submittedName>
        <fullName evidence="9">Undecaprenyl-diphosphatase</fullName>
    </submittedName>
</protein>
<keyword evidence="3 7" id="KW-0812">Transmembrane</keyword>
<evidence type="ECO:0000256" key="5">
    <source>
        <dbReference type="ARBA" id="ARBA00022989"/>
    </source>
</evidence>
<evidence type="ECO:0000256" key="4">
    <source>
        <dbReference type="ARBA" id="ARBA00022801"/>
    </source>
</evidence>
<dbReference type="PANTHER" id="PTHR14969:SF62">
    <property type="entry name" value="DECAPRENYLPHOSPHORYL-5-PHOSPHORIBOSE PHOSPHATASE RV3807C-RELATED"/>
    <property type="match status" value="1"/>
</dbReference>
<evidence type="ECO:0000313" key="10">
    <source>
        <dbReference type="Proteomes" id="UP000184526"/>
    </source>
</evidence>
<evidence type="ECO:0000256" key="1">
    <source>
        <dbReference type="ARBA" id="ARBA00004651"/>
    </source>
</evidence>
<dbReference type="RefSeq" id="WP_072829193.1">
    <property type="nucleotide sequence ID" value="NZ_FQXP01000003.1"/>
</dbReference>
<name>A0A1M5SKS3_9CLOT</name>
<reference evidence="9 10" key="1">
    <citation type="submission" date="2016-11" db="EMBL/GenBank/DDBJ databases">
        <authorList>
            <person name="Jaros S."/>
            <person name="Januszkiewicz K."/>
            <person name="Wedrychowicz H."/>
        </authorList>
    </citation>
    <scope>NUCLEOTIDE SEQUENCE [LARGE SCALE GENOMIC DNA]</scope>
    <source>
        <strain evidence="9 10">DSM 3089</strain>
    </source>
</reference>
<evidence type="ECO:0000256" key="3">
    <source>
        <dbReference type="ARBA" id="ARBA00022692"/>
    </source>
</evidence>
<keyword evidence="2" id="KW-1003">Cell membrane</keyword>
<keyword evidence="6 7" id="KW-0472">Membrane</keyword>
<dbReference type="GO" id="GO:0005886">
    <property type="term" value="C:plasma membrane"/>
    <property type="evidence" value="ECO:0007669"/>
    <property type="project" value="UniProtKB-SubCell"/>
</dbReference>
<dbReference type="SUPFAM" id="SSF48317">
    <property type="entry name" value="Acid phosphatase/Vanadium-dependent haloperoxidase"/>
    <property type="match status" value="1"/>
</dbReference>
<evidence type="ECO:0000256" key="2">
    <source>
        <dbReference type="ARBA" id="ARBA00022475"/>
    </source>
</evidence>
<feature type="transmembrane region" description="Helical" evidence="7">
    <location>
        <begin position="61"/>
        <end position="81"/>
    </location>
</feature>
<dbReference type="STRING" id="1121306.SAMN02745196_00211"/>
<dbReference type="Gene3D" id="1.20.144.10">
    <property type="entry name" value="Phosphatidic acid phosphatase type 2/haloperoxidase"/>
    <property type="match status" value="1"/>
</dbReference>
<evidence type="ECO:0000259" key="8">
    <source>
        <dbReference type="SMART" id="SM00014"/>
    </source>
</evidence>
<dbReference type="InterPro" id="IPR000326">
    <property type="entry name" value="PAP2/HPO"/>
</dbReference>
<dbReference type="Proteomes" id="UP000184526">
    <property type="component" value="Unassembled WGS sequence"/>
</dbReference>
<sequence length="176" mass="20059">MIDFLKKIDMKILNFINAHFKNNFLDKMMPFITVFGDMGFIWIVLAVVLMTKQKYREMGVVIILTLMFTTIMGEGVIKNLVKRKRPFTNNIKDNALLIRKPITYSFPSGHTASSFAVAGVFIAYESSLSIYITILAVLITFSRLYLNVHYPSDVLFGGILGMTCSFIITYLCLRVM</sequence>
<dbReference type="GO" id="GO:0016787">
    <property type="term" value="F:hydrolase activity"/>
    <property type="evidence" value="ECO:0007669"/>
    <property type="project" value="UniProtKB-KW"/>
</dbReference>
<dbReference type="OrthoDB" id="9789113at2"/>
<evidence type="ECO:0000256" key="6">
    <source>
        <dbReference type="ARBA" id="ARBA00023136"/>
    </source>
</evidence>
<dbReference type="Pfam" id="PF01569">
    <property type="entry name" value="PAP2"/>
    <property type="match status" value="1"/>
</dbReference>
<organism evidence="9 10">
    <name type="scientific">Clostridium collagenovorans DSM 3089</name>
    <dbReference type="NCBI Taxonomy" id="1121306"/>
    <lineage>
        <taxon>Bacteria</taxon>
        <taxon>Bacillati</taxon>
        <taxon>Bacillota</taxon>
        <taxon>Clostridia</taxon>
        <taxon>Eubacteriales</taxon>
        <taxon>Clostridiaceae</taxon>
        <taxon>Clostridium</taxon>
    </lineage>
</organism>
<feature type="transmembrane region" description="Helical" evidence="7">
    <location>
        <begin position="154"/>
        <end position="173"/>
    </location>
</feature>
<dbReference type="PANTHER" id="PTHR14969">
    <property type="entry name" value="SPHINGOSINE-1-PHOSPHATE PHOSPHOHYDROLASE"/>
    <property type="match status" value="1"/>
</dbReference>
<evidence type="ECO:0000313" key="9">
    <source>
        <dbReference type="EMBL" id="SHH39172.1"/>
    </source>
</evidence>
<keyword evidence="10" id="KW-1185">Reference proteome</keyword>
<dbReference type="EMBL" id="FQXP01000003">
    <property type="protein sequence ID" value="SHH39172.1"/>
    <property type="molecule type" value="Genomic_DNA"/>
</dbReference>
<comment type="subcellular location">
    <subcellularLocation>
        <location evidence="1">Cell membrane</location>
        <topology evidence="1">Multi-pass membrane protein</topology>
    </subcellularLocation>
</comment>
<feature type="domain" description="Phosphatidic acid phosphatase type 2/haloperoxidase" evidence="8">
    <location>
        <begin position="58"/>
        <end position="169"/>
    </location>
</feature>
<feature type="transmembrane region" description="Helical" evidence="7">
    <location>
        <begin position="28"/>
        <end position="49"/>
    </location>
</feature>